<dbReference type="Pfam" id="PF01325">
    <property type="entry name" value="Fe_dep_repress"/>
    <property type="match status" value="1"/>
</dbReference>
<keyword evidence="8" id="KW-0010">Activator</keyword>
<gene>
    <name evidence="13" type="ORF">FGL98_14100</name>
</gene>
<evidence type="ECO:0000256" key="10">
    <source>
        <dbReference type="ARBA" id="ARBA00023211"/>
    </source>
</evidence>
<evidence type="ECO:0000256" key="7">
    <source>
        <dbReference type="ARBA" id="ARBA00023125"/>
    </source>
</evidence>
<evidence type="ECO:0000256" key="5">
    <source>
        <dbReference type="ARBA" id="ARBA00022491"/>
    </source>
</evidence>
<name>A0A563DYH9_9MICO</name>
<feature type="domain" description="HTH dtxR-type" evidence="12">
    <location>
        <begin position="11"/>
        <end position="73"/>
    </location>
</feature>
<dbReference type="AlphaFoldDB" id="A0A563DYH9"/>
<dbReference type="InterPro" id="IPR036390">
    <property type="entry name" value="WH_DNA-bd_sf"/>
</dbReference>
<dbReference type="OrthoDB" id="9791355at2"/>
<dbReference type="EMBL" id="VCQV01000020">
    <property type="protein sequence ID" value="TWP35255.1"/>
    <property type="molecule type" value="Genomic_DNA"/>
</dbReference>
<dbReference type="GO" id="GO:0045892">
    <property type="term" value="P:negative regulation of DNA-templated transcription"/>
    <property type="evidence" value="ECO:0007669"/>
    <property type="project" value="TreeGrafter"/>
</dbReference>
<evidence type="ECO:0000256" key="1">
    <source>
        <dbReference type="ARBA" id="ARBA00004496"/>
    </source>
</evidence>
<keyword evidence="10" id="KW-0464">Manganese</keyword>
<dbReference type="Gene3D" id="1.10.60.10">
    <property type="entry name" value="Iron dependent repressor, metal binding and dimerisation domain"/>
    <property type="match status" value="1"/>
</dbReference>
<evidence type="ECO:0000256" key="11">
    <source>
        <dbReference type="ARBA" id="ARBA00032593"/>
    </source>
</evidence>
<evidence type="ECO:0000256" key="4">
    <source>
        <dbReference type="ARBA" id="ARBA00022490"/>
    </source>
</evidence>
<dbReference type="PROSITE" id="PS50944">
    <property type="entry name" value="HTH_DTXR"/>
    <property type="match status" value="1"/>
</dbReference>
<dbReference type="SUPFAM" id="SSF46785">
    <property type="entry name" value="Winged helix' DNA-binding domain"/>
    <property type="match status" value="1"/>
</dbReference>
<dbReference type="InterPro" id="IPR050536">
    <property type="entry name" value="DtxR_MntR_Metal-Reg"/>
</dbReference>
<accession>A0A563DYH9</accession>
<dbReference type="InterPro" id="IPR022689">
    <property type="entry name" value="Iron_dep_repressor"/>
</dbReference>
<protein>
    <recommendedName>
        <fullName evidence="11">Manganese transport regulator</fullName>
    </recommendedName>
</protein>
<dbReference type="Gene3D" id="1.10.10.10">
    <property type="entry name" value="Winged helix-like DNA-binding domain superfamily/Winged helix DNA-binding domain"/>
    <property type="match status" value="1"/>
</dbReference>
<evidence type="ECO:0000256" key="9">
    <source>
        <dbReference type="ARBA" id="ARBA00023163"/>
    </source>
</evidence>
<dbReference type="GO" id="GO:0046983">
    <property type="term" value="F:protein dimerization activity"/>
    <property type="evidence" value="ECO:0007669"/>
    <property type="project" value="InterPro"/>
</dbReference>
<dbReference type="SUPFAM" id="SSF50037">
    <property type="entry name" value="C-terminal domain of transcriptional repressors"/>
    <property type="match status" value="1"/>
</dbReference>
<reference evidence="13 14" key="1">
    <citation type="submission" date="2019-05" db="EMBL/GenBank/DDBJ databases">
        <authorList>
            <person name="Lee S.D."/>
        </authorList>
    </citation>
    <scope>NUCLEOTIDE SEQUENCE [LARGE SCALE GENOMIC DNA]</scope>
    <source>
        <strain evidence="13 14">C5-26</strain>
    </source>
</reference>
<evidence type="ECO:0000313" key="13">
    <source>
        <dbReference type="EMBL" id="TWP35255.1"/>
    </source>
</evidence>
<sequence length="230" mass="25068">MPMSKPAKSDLSSTAEDYVKAIWSAREWGGEPTSITALAERFGTTRATVSETIKRLTARGLVTHEPYKEIALTPTGELEALLMVRRHRLLETFLVTTLGYGWDEVHDEAESLEHAASTRMIDRIDDVLGHPDHDPHGDPIPSRDGVIRHPASAVSLAEAAPGDYCIVRISDSDSDRLVYFDEQGLLPRSPINVQSQDDRAGTTTVVTAHGNLVALAGDATRAIMLVPTPH</sequence>
<organism evidence="13 14">
    <name type="scientific">Leekyejoonella antrihumi</name>
    <dbReference type="NCBI Taxonomy" id="1660198"/>
    <lineage>
        <taxon>Bacteria</taxon>
        <taxon>Bacillati</taxon>
        <taxon>Actinomycetota</taxon>
        <taxon>Actinomycetes</taxon>
        <taxon>Micrococcales</taxon>
        <taxon>Dermacoccaceae</taxon>
        <taxon>Leekyejoonella</taxon>
    </lineage>
</organism>
<evidence type="ECO:0000256" key="6">
    <source>
        <dbReference type="ARBA" id="ARBA00023015"/>
    </source>
</evidence>
<keyword evidence="6" id="KW-0805">Transcription regulation</keyword>
<evidence type="ECO:0000256" key="8">
    <source>
        <dbReference type="ARBA" id="ARBA00023159"/>
    </source>
</evidence>
<reference evidence="13 14" key="2">
    <citation type="submission" date="2019-08" db="EMBL/GenBank/DDBJ databases">
        <title>Jejuicoccus antrihumi gen. nov., sp. nov., a new member of the family Dermacoccaceae isolated from a cave.</title>
        <authorList>
            <person name="Schumann P."/>
            <person name="Kim I.S."/>
        </authorList>
    </citation>
    <scope>NUCLEOTIDE SEQUENCE [LARGE SCALE GENOMIC DNA]</scope>
    <source>
        <strain evidence="13 14">C5-26</strain>
    </source>
</reference>
<comment type="similarity">
    <text evidence="2">Belongs to the DtxR/MntR family.</text>
</comment>
<proteinExistence type="inferred from homology"/>
<dbReference type="SMART" id="SM00529">
    <property type="entry name" value="HTH_DTXR"/>
    <property type="match status" value="1"/>
</dbReference>
<comment type="subcellular location">
    <subcellularLocation>
        <location evidence="1">Cytoplasm</location>
    </subcellularLocation>
</comment>
<comment type="caution">
    <text evidence="13">The sequence shown here is derived from an EMBL/GenBank/DDBJ whole genome shotgun (WGS) entry which is preliminary data.</text>
</comment>
<dbReference type="SUPFAM" id="SSF47979">
    <property type="entry name" value="Iron-dependent repressor protein, dimerization domain"/>
    <property type="match status" value="1"/>
</dbReference>
<evidence type="ECO:0000256" key="2">
    <source>
        <dbReference type="ARBA" id="ARBA00007871"/>
    </source>
</evidence>
<evidence type="ECO:0000313" key="14">
    <source>
        <dbReference type="Proteomes" id="UP000320244"/>
    </source>
</evidence>
<dbReference type="InterPro" id="IPR001367">
    <property type="entry name" value="Fe_dep_repressor"/>
</dbReference>
<evidence type="ECO:0000259" key="12">
    <source>
        <dbReference type="PROSITE" id="PS50944"/>
    </source>
</evidence>
<keyword evidence="5" id="KW-0678">Repressor</keyword>
<comment type="subunit">
    <text evidence="3">Homodimer.</text>
</comment>
<keyword evidence="7" id="KW-0238">DNA-binding</keyword>
<dbReference type="Proteomes" id="UP000320244">
    <property type="component" value="Unassembled WGS sequence"/>
</dbReference>
<dbReference type="InterPro" id="IPR008988">
    <property type="entry name" value="Transcriptional_repressor_C"/>
</dbReference>
<keyword evidence="9" id="KW-0804">Transcription</keyword>
<dbReference type="InterPro" id="IPR022687">
    <property type="entry name" value="HTH_DTXR"/>
</dbReference>
<dbReference type="GO" id="GO:0046914">
    <property type="term" value="F:transition metal ion binding"/>
    <property type="evidence" value="ECO:0007669"/>
    <property type="project" value="InterPro"/>
</dbReference>
<keyword evidence="4" id="KW-0963">Cytoplasm</keyword>
<dbReference type="GO" id="GO:0003700">
    <property type="term" value="F:DNA-binding transcription factor activity"/>
    <property type="evidence" value="ECO:0007669"/>
    <property type="project" value="InterPro"/>
</dbReference>
<keyword evidence="14" id="KW-1185">Reference proteome</keyword>
<dbReference type="InterPro" id="IPR036421">
    <property type="entry name" value="Fe_dep_repressor_sf"/>
</dbReference>
<evidence type="ECO:0000256" key="3">
    <source>
        <dbReference type="ARBA" id="ARBA00011738"/>
    </source>
</evidence>
<dbReference type="GO" id="GO:0005737">
    <property type="term" value="C:cytoplasm"/>
    <property type="evidence" value="ECO:0007669"/>
    <property type="project" value="UniProtKB-SubCell"/>
</dbReference>
<dbReference type="InterPro" id="IPR036388">
    <property type="entry name" value="WH-like_DNA-bd_sf"/>
</dbReference>
<dbReference type="PANTHER" id="PTHR33238:SF11">
    <property type="entry name" value="TRANSCRIPTIONAL REGULATOR MNTR"/>
    <property type="match status" value="1"/>
</dbReference>
<dbReference type="Pfam" id="PF02742">
    <property type="entry name" value="Fe_dep_repr_C"/>
    <property type="match status" value="1"/>
</dbReference>
<dbReference type="PANTHER" id="PTHR33238">
    <property type="entry name" value="IRON (METAL) DEPENDENT REPRESSOR, DTXR FAMILY"/>
    <property type="match status" value="1"/>
</dbReference>
<dbReference type="FunFam" id="1.10.60.10:FF:000004">
    <property type="entry name" value="DtxR family transcriptional regulator"/>
    <property type="match status" value="1"/>
</dbReference>
<dbReference type="GO" id="GO:0003677">
    <property type="term" value="F:DNA binding"/>
    <property type="evidence" value="ECO:0007669"/>
    <property type="project" value="UniProtKB-KW"/>
</dbReference>